<dbReference type="OrthoDB" id="128928at2759"/>
<proteinExistence type="predicted"/>
<sequence length="97" mass="10597">VSTLTLRRKGDKATRTLELQLDSISGGFDEIKWKCAQFLYDAEEVASIAPSQISVVSSSGQILSSKTDRGAVQKLFKDKSSVWTIDIGVSRESTEEA</sequence>
<dbReference type="Proteomes" id="UP000243217">
    <property type="component" value="Unassembled WGS sequence"/>
</dbReference>
<evidence type="ECO:0000313" key="2">
    <source>
        <dbReference type="Proteomes" id="UP000243217"/>
    </source>
</evidence>
<protein>
    <submittedName>
        <fullName evidence="1">Uncharacterized protein</fullName>
    </submittedName>
</protein>
<gene>
    <name evidence="1" type="ORF">THRCLA_20056</name>
</gene>
<organism evidence="1 2">
    <name type="scientific">Thraustotheca clavata</name>
    <dbReference type="NCBI Taxonomy" id="74557"/>
    <lineage>
        <taxon>Eukaryota</taxon>
        <taxon>Sar</taxon>
        <taxon>Stramenopiles</taxon>
        <taxon>Oomycota</taxon>
        <taxon>Saprolegniomycetes</taxon>
        <taxon>Saprolegniales</taxon>
        <taxon>Achlyaceae</taxon>
        <taxon>Thraustotheca</taxon>
    </lineage>
</organism>
<keyword evidence="2" id="KW-1185">Reference proteome</keyword>
<reference evidence="1 2" key="1">
    <citation type="journal article" date="2014" name="Genome Biol. Evol.">
        <title>The secreted proteins of Achlya hypogyna and Thraustotheca clavata identify the ancestral oomycete secretome and reveal gene acquisitions by horizontal gene transfer.</title>
        <authorList>
            <person name="Misner I."/>
            <person name="Blouin N."/>
            <person name="Leonard G."/>
            <person name="Richards T.A."/>
            <person name="Lane C.E."/>
        </authorList>
    </citation>
    <scope>NUCLEOTIDE SEQUENCE [LARGE SCALE GENOMIC DNA]</scope>
    <source>
        <strain evidence="1 2">ATCC 34112</strain>
    </source>
</reference>
<dbReference type="EMBL" id="JNBS01000078">
    <property type="protein sequence ID" value="OQS07806.1"/>
    <property type="molecule type" value="Genomic_DNA"/>
</dbReference>
<accession>A0A1W0ABZ9</accession>
<evidence type="ECO:0000313" key="1">
    <source>
        <dbReference type="EMBL" id="OQS07806.1"/>
    </source>
</evidence>
<name>A0A1W0ABZ9_9STRA</name>
<comment type="caution">
    <text evidence="1">The sequence shown here is derived from an EMBL/GenBank/DDBJ whole genome shotgun (WGS) entry which is preliminary data.</text>
</comment>
<dbReference type="AlphaFoldDB" id="A0A1W0ABZ9"/>
<feature type="non-terminal residue" evidence="1">
    <location>
        <position position="1"/>
    </location>
</feature>